<dbReference type="Proteomes" id="UP000306319">
    <property type="component" value="Unassembled WGS sequence"/>
</dbReference>
<dbReference type="EMBL" id="SRYB01000001">
    <property type="protein sequence ID" value="TGY81107.1"/>
    <property type="molecule type" value="Genomic_DNA"/>
</dbReference>
<gene>
    <name evidence="1" type="ORF">E5331_00505</name>
</gene>
<name>A0AC61RL67_9BACT</name>
<proteinExistence type="predicted"/>
<reference evidence="1" key="1">
    <citation type="submission" date="2019-04" db="EMBL/GenBank/DDBJ databases">
        <title>Microbes associate with the intestines of laboratory mice.</title>
        <authorList>
            <person name="Navarre W."/>
            <person name="Wong E."/>
            <person name="Huang K."/>
            <person name="Tropini C."/>
            <person name="Ng K."/>
            <person name="Yu B."/>
        </authorList>
    </citation>
    <scope>NUCLEOTIDE SEQUENCE</scope>
    <source>
        <strain evidence="1">NM04_E33</strain>
    </source>
</reference>
<organism evidence="1 2">
    <name type="scientific">Lepagella muris</name>
    <dbReference type="NCBI Taxonomy" id="3032870"/>
    <lineage>
        <taxon>Bacteria</taxon>
        <taxon>Pseudomonadati</taxon>
        <taxon>Bacteroidota</taxon>
        <taxon>Bacteroidia</taxon>
        <taxon>Bacteroidales</taxon>
        <taxon>Muribaculaceae</taxon>
        <taxon>Lepagella</taxon>
    </lineage>
</organism>
<sequence length="96" mass="11021">MKVYDGRGTYDLYVCDDCSHQIVTTYAVKGVTPFVIKCRECGGTMKHVATYKKVRPETEVLKWIRPTYSQYLKLSPFTRQHIENGGLILETSIIDD</sequence>
<accession>A0AC61RL67</accession>
<evidence type="ECO:0000313" key="2">
    <source>
        <dbReference type="Proteomes" id="UP000306319"/>
    </source>
</evidence>
<keyword evidence="2" id="KW-1185">Reference proteome</keyword>
<evidence type="ECO:0000313" key="1">
    <source>
        <dbReference type="EMBL" id="TGY81107.1"/>
    </source>
</evidence>
<protein>
    <submittedName>
        <fullName evidence="1">Uncharacterized protein</fullName>
    </submittedName>
</protein>
<comment type="caution">
    <text evidence="1">The sequence shown here is derived from an EMBL/GenBank/DDBJ whole genome shotgun (WGS) entry which is preliminary data.</text>
</comment>